<dbReference type="GO" id="GO:0046872">
    <property type="term" value="F:metal ion binding"/>
    <property type="evidence" value="ECO:0007669"/>
    <property type="project" value="UniProtKB-KW"/>
</dbReference>
<dbReference type="InterPro" id="IPR006439">
    <property type="entry name" value="HAD-SF_hydro_IA"/>
</dbReference>
<dbReference type="Pfam" id="PF00702">
    <property type="entry name" value="Hydrolase"/>
    <property type="match status" value="1"/>
</dbReference>
<dbReference type="SFLD" id="SFLDS00003">
    <property type="entry name" value="Haloacid_Dehalogenase"/>
    <property type="match status" value="1"/>
</dbReference>
<evidence type="ECO:0000256" key="1">
    <source>
        <dbReference type="ARBA" id="ARBA00001946"/>
    </source>
</evidence>
<dbReference type="Gene3D" id="1.10.150.240">
    <property type="entry name" value="Putative phosphatase, domain 2"/>
    <property type="match status" value="1"/>
</dbReference>
<dbReference type="GO" id="GO:0016787">
    <property type="term" value="F:hydrolase activity"/>
    <property type="evidence" value="ECO:0007669"/>
    <property type="project" value="UniProtKB-KW"/>
</dbReference>
<keyword evidence="3" id="KW-0479">Metal-binding</keyword>
<accession>A0A8J8JT52</accession>
<keyword evidence="7" id="KW-1185">Reference proteome</keyword>
<name>A0A8J8JT52_9BACT</name>
<dbReference type="PANTHER" id="PTHR46193:SF18">
    <property type="entry name" value="HEXITOL PHOSPHATASE B"/>
    <property type="match status" value="1"/>
</dbReference>
<dbReference type="NCBIfam" id="TIGR01509">
    <property type="entry name" value="HAD-SF-IA-v3"/>
    <property type="match status" value="1"/>
</dbReference>
<comment type="caution">
    <text evidence="6">The sequence shown here is derived from an EMBL/GenBank/DDBJ whole genome shotgun (WGS) entry which is preliminary data.</text>
</comment>
<evidence type="ECO:0000256" key="2">
    <source>
        <dbReference type="ARBA" id="ARBA00006171"/>
    </source>
</evidence>
<dbReference type="SUPFAM" id="SSF56784">
    <property type="entry name" value="HAD-like"/>
    <property type="match status" value="1"/>
</dbReference>
<keyword evidence="4" id="KW-0460">Magnesium</keyword>
<evidence type="ECO:0000256" key="3">
    <source>
        <dbReference type="ARBA" id="ARBA00022723"/>
    </source>
</evidence>
<dbReference type="PRINTS" id="PR00413">
    <property type="entry name" value="HADHALOGNASE"/>
</dbReference>
<dbReference type="Gene3D" id="3.40.50.1000">
    <property type="entry name" value="HAD superfamily/HAD-like"/>
    <property type="match status" value="1"/>
</dbReference>
<dbReference type="InterPro" id="IPR051600">
    <property type="entry name" value="Beta-PGM-like"/>
</dbReference>
<reference evidence="6" key="1">
    <citation type="submission" date="2019-10" db="EMBL/GenBank/DDBJ databases">
        <title>Draft genome sequence of Panacibacter sp. KCS-6.</title>
        <authorList>
            <person name="Yim K.J."/>
        </authorList>
    </citation>
    <scope>NUCLEOTIDE SEQUENCE</scope>
    <source>
        <strain evidence="6">KCS-6</strain>
    </source>
</reference>
<keyword evidence="6" id="KW-0378">Hydrolase</keyword>
<dbReference type="InterPro" id="IPR036412">
    <property type="entry name" value="HAD-like_sf"/>
</dbReference>
<comment type="similarity">
    <text evidence="2">Belongs to the HAD-like hydrolase superfamily. CbbY/CbbZ/Gph/YieH family.</text>
</comment>
<comment type="cofactor">
    <cofactor evidence="1">
        <name>Mg(2+)</name>
        <dbReference type="ChEBI" id="CHEBI:18420"/>
    </cofactor>
</comment>
<dbReference type="SFLD" id="SFLDG01129">
    <property type="entry name" value="C1.5:_HAD__Beta-PGM__Phosphata"/>
    <property type="match status" value="1"/>
</dbReference>
<dbReference type="Proteomes" id="UP000598971">
    <property type="component" value="Unassembled WGS sequence"/>
</dbReference>
<evidence type="ECO:0000256" key="4">
    <source>
        <dbReference type="ARBA" id="ARBA00022842"/>
    </source>
</evidence>
<dbReference type="EMBL" id="WHPF01000003">
    <property type="protein sequence ID" value="NNV54785.1"/>
    <property type="molecule type" value="Genomic_DNA"/>
</dbReference>
<dbReference type="SFLD" id="SFLDG01135">
    <property type="entry name" value="C1.5.6:_HAD__Beta-PGM__Phospha"/>
    <property type="match status" value="1"/>
</dbReference>
<dbReference type="AlphaFoldDB" id="A0A8J8JT52"/>
<evidence type="ECO:0000256" key="5">
    <source>
        <dbReference type="ARBA" id="ARBA00023277"/>
    </source>
</evidence>
<dbReference type="PANTHER" id="PTHR46193">
    <property type="entry name" value="6-PHOSPHOGLUCONATE PHOSPHATASE"/>
    <property type="match status" value="1"/>
</dbReference>
<evidence type="ECO:0000313" key="7">
    <source>
        <dbReference type="Proteomes" id="UP000598971"/>
    </source>
</evidence>
<dbReference type="InterPro" id="IPR023198">
    <property type="entry name" value="PGP-like_dom2"/>
</dbReference>
<keyword evidence="5" id="KW-0119">Carbohydrate metabolism</keyword>
<dbReference type="InterPro" id="IPR023214">
    <property type="entry name" value="HAD_sf"/>
</dbReference>
<evidence type="ECO:0000313" key="6">
    <source>
        <dbReference type="EMBL" id="NNV54785.1"/>
    </source>
</evidence>
<protein>
    <submittedName>
        <fullName evidence="6">HAD-IA family hydrolase</fullName>
    </submittedName>
</protein>
<sequence>MLKNIKAFIFDLNGTMIDDMAYHTEAWLEIINNDLGGSLSRDEVKVQMYGKNEEVLARIFGEGYFTPEKAAEISVEKERRYQKTFLPHLSLLPGLHAFLDEAKAAGVLMAIGSAAITFNIDFVLDNLQIRHYFNAIVSADDVAISKPNPETFIKCAQLLGVTPAECIVFEDAPKGVEAAQNAQMQSVVLTTTHEAAEFNQYQYIKRYLQNYEGLRVEDLL</sequence>
<organism evidence="6 7">
    <name type="scientific">Limnovirga soli</name>
    <dbReference type="NCBI Taxonomy" id="2656915"/>
    <lineage>
        <taxon>Bacteria</taxon>
        <taxon>Pseudomonadati</taxon>
        <taxon>Bacteroidota</taxon>
        <taxon>Chitinophagia</taxon>
        <taxon>Chitinophagales</taxon>
        <taxon>Chitinophagaceae</taxon>
        <taxon>Limnovirga</taxon>
    </lineage>
</organism>
<gene>
    <name evidence="6" type="ORF">GD597_04865</name>
</gene>
<proteinExistence type="inferred from homology"/>
<dbReference type="RefSeq" id="WP_171606709.1">
    <property type="nucleotide sequence ID" value="NZ_WHPF01000003.1"/>
</dbReference>
<dbReference type="CDD" id="cd07505">
    <property type="entry name" value="HAD_BPGM-like"/>
    <property type="match status" value="1"/>
</dbReference>